<sequence length="150" mass="16755">MLSTAQIFVSPSPAVVGDIISCKFVINSILRVGCNCFICSAMQIDNHTAAQLAVKFEKDEPDNLALITEYIVQKSIFNMKHFAKIIEFGHRQQFNFIITQLLGPSLRDLALRQQFQNLSLQTLLKFAYQAIESLQTLHQAGFVHGAVNAV</sequence>
<evidence type="ECO:0000259" key="1">
    <source>
        <dbReference type="PROSITE" id="PS50011"/>
    </source>
</evidence>
<name>A0A5J4UYB1_9EUKA</name>
<dbReference type="SUPFAM" id="SSF56112">
    <property type="entry name" value="Protein kinase-like (PK-like)"/>
    <property type="match status" value="1"/>
</dbReference>
<comment type="caution">
    <text evidence="2">The sequence shown here is derived from an EMBL/GenBank/DDBJ whole genome shotgun (WGS) entry which is preliminary data.</text>
</comment>
<dbReference type="PANTHER" id="PTHR11909">
    <property type="entry name" value="CASEIN KINASE-RELATED"/>
    <property type="match status" value="1"/>
</dbReference>
<dbReference type="Pfam" id="PF07714">
    <property type="entry name" value="PK_Tyr_Ser-Thr"/>
    <property type="match status" value="1"/>
</dbReference>
<dbReference type="InterPro" id="IPR001245">
    <property type="entry name" value="Ser-Thr/Tyr_kinase_cat_dom"/>
</dbReference>
<dbReference type="Gene3D" id="1.10.510.10">
    <property type="entry name" value="Transferase(Phosphotransferase) domain 1"/>
    <property type="match status" value="1"/>
</dbReference>
<dbReference type="PROSITE" id="PS50011">
    <property type="entry name" value="PROTEIN_KINASE_DOM"/>
    <property type="match status" value="1"/>
</dbReference>
<protein>
    <recommendedName>
        <fullName evidence="1">Protein kinase domain-containing protein</fullName>
    </recommendedName>
</protein>
<reference evidence="2 3" key="1">
    <citation type="submission" date="2019-03" db="EMBL/GenBank/DDBJ databases">
        <title>Single cell metagenomics reveals metabolic interactions within the superorganism composed of flagellate Streblomastix strix and complex community of Bacteroidetes bacteria on its surface.</title>
        <authorList>
            <person name="Treitli S.C."/>
            <person name="Kolisko M."/>
            <person name="Husnik F."/>
            <person name="Keeling P."/>
            <person name="Hampl V."/>
        </authorList>
    </citation>
    <scope>NUCLEOTIDE SEQUENCE [LARGE SCALE GENOMIC DNA]</scope>
    <source>
        <strain evidence="2">ST1C</strain>
    </source>
</reference>
<dbReference type="InterPro" id="IPR011009">
    <property type="entry name" value="Kinase-like_dom_sf"/>
</dbReference>
<dbReference type="Proteomes" id="UP000324800">
    <property type="component" value="Unassembled WGS sequence"/>
</dbReference>
<feature type="domain" description="Protein kinase" evidence="1">
    <location>
        <begin position="24"/>
        <end position="150"/>
    </location>
</feature>
<proteinExistence type="predicted"/>
<dbReference type="EMBL" id="SNRW01011751">
    <property type="protein sequence ID" value="KAA6374735.1"/>
    <property type="molecule type" value="Genomic_DNA"/>
</dbReference>
<dbReference type="AlphaFoldDB" id="A0A5J4UYB1"/>
<organism evidence="2 3">
    <name type="scientific">Streblomastix strix</name>
    <dbReference type="NCBI Taxonomy" id="222440"/>
    <lineage>
        <taxon>Eukaryota</taxon>
        <taxon>Metamonada</taxon>
        <taxon>Preaxostyla</taxon>
        <taxon>Oxymonadida</taxon>
        <taxon>Streblomastigidae</taxon>
        <taxon>Streblomastix</taxon>
    </lineage>
</organism>
<dbReference type="GO" id="GO:0005524">
    <property type="term" value="F:ATP binding"/>
    <property type="evidence" value="ECO:0007669"/>
    <property type="project" value="InterPro"/>
</dbReference>
<evidence type="ECO:0000313" key="2">
    <source>
        <dbReference type="EMBL" id="KAA6374735.1"/>
    </source>
</evidence>
<dbReference type="GO" id="GO:0004672">
    <property type="term" value="F:protein kinase activity"/>
    <property type="evidence" value="ECO:0007669"/>
    <property type="project" value="InterPro"/>
</dbReference>
<dbReference type="OrthoDB" id="5979581at2759"/>
<evidence type="ECO:0000313" key="3">
    <source>
        <dbReference type="Proteomes" id="UP000324800"/>
    </source>
</evidence>
<dbReference type="InterPro" id="IPR050235">
    <property type="entry name" value="CK1_Ser-Thr_kinase"/>
</dbReference>
<gene>
    <name evidence="2" type="ORF">EZS28_029738</name>
</gene>
<dbReference type="InterPro" id="IPR000719">
    <property type="entry name" value="Prot_kinase_dom"/>
</dbReference>
<accession>A0A5J4UYB1</accession>